<evidence type="ECO:0000313" key="3">
    <source>
        <dbReference type="Proteomes" id="UP000004473"/>
    </source>
</evidence>
<evidence type="ECO:0000313" key="2">
    <source>
        <dbReference type="EMBL" id="EIG25720.1"/>
    </source>
</evidence>
<gene>
    <name evidence="2" type="ORF">HMPREF1051_2128</name>
</gene>
<dbReference type="InterPro" id="IPR054241">
    <property type="entry name" value="DUF6968"/>
</dbReference>
<feature type="domain" description="DUF6968" evidence="1">
    <location>
        <begin position="2"/>
        <end position="39"/>
    </location>
</feature>
<dbReference type="Proteomes" id="UP000004473">
    <property type="component" value="Unassembled WGS sequence"/>
</dbReference>
<accession>I2NIQ9</accession>
<dbReference type="AlphaFoldDB" id="I2NIQ9"/>
<name>I2NIQ9_NEISI</name>
<protein>
    <recommendedName>
        <fullName evidence="1">DUF6968 domain-containing protein</fullName>
    </recommendedName>
</protein>
<evidence type="ECO:0000259" key="1">
    <source>
        <dbReference type="Pfam" id="PF22302"/>
    </source>
</evidence>
<proteinExistence type="predicted"/>
<organism evidence="2 3">
    <name type="scientific">Neisseria sicca VK64</name>
    <dbReference type="NCBI Taxonomy" id="1095748"/>
    <lineage>
        <taxon>Bacteria</taxon>
        <taxon>Pseudomonadati</taxon>
        <taxon>Pseudomonadota</taxon>
        <taxon>Betaproteobacteria</taxon>
        <taxon>Neisseriales</taxon>
        <taxon>Neisseriaceae</taxon>
        <taxon>Neisseria</taxon>
    </lineage>
</organism>
<comment type="caution">
    <text evidence="2">The sequence shown here is derived from an EMBL/GenBank/DDBJ whole genome shotgun (WGS) entry which is preliminary data.</text>
</comment>
<reference evidence="2 3" key="1">
    <citation type="submission" date="2012-04" db="EMBL/GenBank/DDBJ databases">
        <authorList>
            <person name="Harkins D.M."/>
            <person name="Madupu R."/>
            <person name="Durkin A.S."/>
            <person name="Torralba M."/>
            <person name="Methe B."/>
            <person name="Sutton G.G."/>
            <person name="Nelson K.E."/>
        </authorList>
    </citation>
    <scope>NUCLEOTIDE SEQUENCE [LARGE SCALE GENOMIC DNA]</scope>
    <source>
        <strain evidence="2 3">VK64</strain>
    </source>
</reference>
<sequence length="44" mass="5078">MLQAIYLAMIKLGVILSHSDYWKKENLSWNGDKNLGFPLLDNLN</sequence>
<dbReference type="EMBL" id="AJMT01000172">
    <property type="protein sequence ID" value="EIG25720.1"/>
    <property type="molecule type" value="Genomic_DNA"/>
</dbReference>
<dbReference type="Pfam" id="PF22302">
    <property type="entry name" value="DUF6968"/>
    <property type="match status" value="1"/>
</dbReference>